<accession>A0A6H2H8W0</accession>
<name>A0A6H2H8W0_9BURK</name>
<dbReference type="EMBL" id="CP051461">
    <property type="protein sequence ID" value="QJC56309.1"/>
    <property type="molecule type" value="Genomic_DNA"/>
</dbReference>
<evidence type="ECO:0000313" key="2">
    <source>
        <dbReference type="Proteomes" id="UP000502041"/>
    </source>
</evidence>
<reference evidence="1 2" key="1">
    <citation type="submission" date="2020-04" db="EMBL/GenBank/DDBJ databases">
        <title>Complete genome of a Psychrophilic, Marine, Gas Vacuolate Bacterium Polaromonas vacuolata KCTC 22033T.</title>
        <authorList>
            <person name="Hwang K."/>
            <person name="Kim K.M."/>
        </authorList>
    </citation>
    <scope>NUCLEOTIDE SEQUENCE [LARGE SCALE GENOMIC DNA]</scope>
    <source>
        <strain evidence="1 2">KCTC 22033</strain>
    </source>
</reference>
<protein>
    <submittedName>
        <fullName evidence="1">Uncharacterized protein</fullName>
    </submittedName>
</protein>
<proteinExistence type="predicted"/>
<dbReference type="Proteomes" id="UP000502041">
    <property type="component" value="Chromosome"/>
</dbReference>
<dbReference type="RefSeq" id="WP_168922032.1">
    <property type="nucleotide sequence ID" value="NZ_CP051461.1"/>
</dbReference>
<gene>
    <name evidence="1" type="ORF">HC248_01611</name>
</gene>
<evidence type="ECO:0000313" key="1">
    <source>
        <dbReference type="EMBL" id="QJC56309.1"/>
    </source>
</evidence>
<keyword evidence="2" id="KW-1185">Reference proteome</keyword>
<dbReference type="AlphaFoldDB" id="A0A6H2H8W0"/>
<organism evidence="1 2">
    <name type="scientific">Polaromonas vacuolata</name>
    <dbReference type="NCBI Taxonomy" id="37448"/>
    <lineage>
        <taxon>Bacteria</taxon>
        <taxon>Pseudomonadati</taxon>
        <taxon>Pseudomonadota</taxon>
        <taxon>Betaproteobacteria</taxon>
        <taxon>Burkholderiales</taxon>
        <taxon>Comamonadaceae</taxon>
        <taxon>Polaromonas</taxon>
    </lineage>
</organism>
<sequence length="156" mass="17364">MNSRYSADVNKYVQLDTVFRTTTATGTLNSREVQQAHTNLSARCCSTIQTNCYDPVSQLVSNANHGIKLLALRTALSIYPTPARAIAISRQSLQRSSEHVHSLIENLQTLETDNKDDLIEAIDRAQTAAAPLMKYGEINFDEILRARIGTMPLEQK</sequence>
<dbReference type="KEGG" id="pvac:HC248_01611"/>